<organism evidence="1 2">
    <name type="scientific">Zootermopsis nevadensis</name>
    <name type="common">Dampwood termite</name>
    <dbReference type="NCBI Taxonomy" id="136037"/>
    <lineage>
        <taxon>Eukaryota</taxon>
        <taxon>Metazoa</taxon>
        <taxon>Ecdysozoa</taxon>
        <taxon>Arthropoda</taxon>
        <taxon>Hexapoda</taxon>
        <taxon>Insecta</taxon>
        <taxon>Pterygota</taxon>
        <taxon>Neoptera</taxon>
        <taxon>Polyneoptera</taxon>
        <taxon>Dictyoptera</taxon>
        <taxon>Blattodea</taxon>
        <taxon>Blattoidea</taxon>
        <taxon>Termitoidae</taxon>
        <taxon>Termopsidae</taxon>
        <taxon>Zootermopsis</taxon>
    </lineage>
</organism>
<evidence type="ECO:0000313" key="2">
    <source>
        <dbReference type="Proteomes" id="UP000027135"/>
    </source>
</evidence>
<reference evidence="1 2" key="1">
    <citation type="journal article" date="2014" name="Nat. Commun.">
        <title>Molecular traces of alternative social organization in a termite genome.</title>
        <authorList>
            <person name="Terrapon N."/>
            <person name="Li C."/>
            <person name="Robertson H.M."/>
            <person name="Ji L."/>
            <person name="Meng X."/>
            <person name="Booth W."/>
            <person name="Chen Z."/>
            <person name="Childers C.P."/>
            <person name="Glastad K.M."/>
            <person name="Gokhale K."/>
            <person name="Gowin J."/>
            <person name="Gronenberg W."/>
            <person name="Hermansen R.A."/>
            <person name="Hu H."/>
            <person name="Hunt B.G."/>
            <person name="Huylmans A.K."/>
            <person name="Khalil S.M."/>
            <person name="Mitchell R.D."/>
            <person name="Munoz-Torres M.C."/>
            <person name="Mustard J.A."/>
            <person name="Pan H."/>
            <person name="Reese J.T."/>
            <person name="Scharf M.E."/>
            <person name="Sun F."/>
            <person name="Vogel H."/>
            <person name="Xiao J."/>
            <person name="Yang W."/>
            <person name="Yang Z."/>
            <person name="Yang Z."/>
            <person name="Zhou J."/>
            <person name="Zhu J."/>
            <person name="Brent C.S."/>
            <person name="Elsik C.G."/>
            <person name="Goodisman M.A."/>
            <person name="Liberles D.A."/>
            <person name="Roe R.M."/>
            <person name="Vargo E.L."/>
            <person name="Vilcinskas A."/>
            <person name="Wang J."/>
            <person name="Bornberg-Bauer E."/>
            <person name="Korb J."/>
            <person name="Zhang G."/>
            <person name="Liebig J."/>
        </authorList>
    </citation>
    <scope>NUCLEOTIDE SEQUENCE [LARGE SCALE GENOMIC DNA]</scope>
    <source>
        <tissue evidence="1">Whole organism</tissue>
    </source>
</reference>
<evidence type="ECO:0000313" key="1">
    <source>
        <dbReference type="EMBL" id="KDR06848.1"/>
    </source>
</evidence>
<dbReference type="EMBL" id="KK853542">
    <property type="protein sequence ID" value="KDR06848.1"/>
    <property type="molecule type" value="Genomic_DNA"/>
</dbReference>
<protein>
    <submittedName>
        <fullName evidence="1">Uncharacterized protein</fullName>
    </submittedName>
</protein>
<keyword evidence="2" id="KW-1185">Reference proteome</keyword>
<proteinExistence type="predicted"/>
<sequence>MFISDLFNDTVSSTNYIVSGHRMTSERCGMICYRSNIAAIWNSQKNKQDNLS</sequence>
<dbReference type="AlphaFoldDB" id="A0A067QQL2"/>
<gene>
    <name evidence="1" type="ORF">L798_03503</name>
</gene>
<name>A0A067QQL2_ZOONE</name>
<dbReference type="Proteomes" id="UP000027135">
    <property type="component" value="Unassembled WGS sequence"/>
</dbReference>
<accession>A0A067QQL2</accession>
<dbReference type="InParanoid" id="A0A067QQL2"/>